<feature type="transmembrane region" description="Helical" evidence="6">
    <location>
        <begin position="14"/>
        <end position="35"/>
    </location>
</feature>
<evidence type="ECO:0000313" key="7">
    <source>
        <dbReference type="EMBL" id="MDN7013789.1"/>
    </source>
</evidence>
<organism evidence="7 8">
    <name type="scientific">Methanoculleus methanifontis</name>
    <dbReference type="NCBI Taxonomy" id="2584086"/>
    <lineage>
        <taxon>Archaea</taxon>
        <taxon>Methanobacteriati</taxon>
        <taxon>Methanobacteriota</taxon>
        <taxon>Stenosarchaea group</taxon>
        <taxon>Methanomicrobia</taxon>
        <taxon>Methanomicrobiales</taxon>
        <taxon>Methanomicrobiaceae</taxon>
        <taxon>Methanoculleus</taxon>
    </lineage>
</organism>
<dbReference type="InterPro" id="IPR002758">
    <property type="entry name" value="Cation_antiport_E"/>
</dbReference>
<keyword evidence="2" id="KW-1003">Cell membrane</keyword>
<evidence type="ECO:0000256" key="2">
    <source>
        <dbReference type="ARBA" id="ARBA00022475"/>
    </source>
</evidence>
<evidence type="ECO:0000256" key="6">
    <source>
        <dbReference type="SAM" id="Phobius"/>
    </source>
</evidence>
<dbReference type="EMBL" id="VCYI01000020">
    <property type="protein sequence ID" value="MDN7013789.1"/>
    <property type="molecule type" value="Genomic_DNA"/>
</dbReference>
<accession>A0ABT8M5C3</accession>
<dbReference type="RefSeq" id="WP_301678387.1">
    <property type="nucleotide sequence ID" value="NZ_VCYI01000020.1"/>
</dbReference>
<evidence type="ECO:0000313" key="8">
    <source>
        <dbReference type="Proteomes" id="UP001168423"/>
    </source>
</evidence>
<keyword evidence="3 6" id="KW-0812">Transmembrane</keyword>
<feature type="transmembrane region" description="Helical" evidence="6">
    <location>
        <begin position="47"/>
        <end position="67"/>
    </location>
</feature>
<evidence type="ECO:0008006" key="9">
    <source>
        <dbReference type="Google" id="ProtNLM"/>
    </source>
</evidence>
<dbReference type="PANTHER" id="PTHR34584:SF1">
    <property type="entry name" value="NA(+)_H(+) ANTIPORTER SUBUNIT E1"/>
    <property type="match status" value="1"/>
</dbReference>
<evidence type="ECO:0000256" key="5">
    <source>
        <dbReference type="ARBA" id="ARBA00023136"/>
    </source>
</evidence>
<keyword evidence="5 6" id="KW-0472">Membrane</keyword>
<evidence type="ECO:0000256" key="3">
    <source>
        <dbReference type="ARBA" id="ARBA00022692"/>
    </source>
</evidence>
<name>A0ABT8M5C3_9EURY</name>
<evidence type="ECO:0000256" key="1">
    <source>
        <dbReference type="ARBA" id="ARBA00004651"/>
    </source>
</evidence>
<reference evidence="7" key="1">
    <citation type="submission" date="2019-05" db="EMBL/GenBank/DDBJ databases">
        <title>Isolation and characterization of methanogens from the cold seep sediment at Four-Way Closure Ridge.</title>
        <authorList>
            <person name="You Y.-T."/>
            <person name="Chen S.-C."/>
            <person name="Zhang W.-L."/>
            <person name="Lai M.-C."/>
        </authorList>
    </citation>
    <scope>NUCLEOTIDE SEQUENCE</scope>
    <source>
        <strain evidence="7">FWC-SCC3</strain>
    </source>
</reference>
<dbReference type="Pfam" id="PF01899">
    <property type="entry name" value="MNHE"/>
    <property type="match status" value="1"/>
</dbReference>
<protein>
    <recommendedName>
        <fullName evidence="9">Cation transporter</fullName>
    </recommendedName>
</protein>
<dbReference type="PANTHER" id="PTHR34584">
    <property type="entry name" value="NA(+)/H(+) ANTIPORTER SUBUNIT E1"/>
    <property type="match status" value="1"/>
</dbReference>
<keyword evidence="4 6" id="KW-1133">Transmembrane helix</keyword>
<keyword evidence="8" id="KW-1185">Reference proteome</keyword>
<proteinExistence type="predicted"/>
<comment type="caution">
    <text evidence="7">The sequence shown here is derived from an EMBL/GenBank/DDBJ whole genome shotgun (WGS) entry which is preliminary data.</text>
</comment>
<dbReference type="Proteomes" id="UP001168423">
    <property type="component" value="Unassembled WGS sequence"/>
</dbReference>
<dbReference type="PIRSF" id="PIRSF019239">
    <property type="entry name" value="MrpE"/>
    <property type="match status" value="1"/>
</dbReference>
<sequence length="153" mass="17078">MVFWYTLSGQLDPFYIGAGIVCCGIVTLVSGDLIFRSDTSVIRSARTFVRFVLYIPRLMVAILYANIDVAYRILHPKMPIDPALITIETSFRNDVLRTSFANAMTLTPGTVTVDVTGGTFIVHALVREMAEEDLLEKRGIQNSLARIFGERDD</sequence>
<evidence type="ECO:0000256" key="4">
    <source>
        <dbReference type="ARBA" id="ARBA00022989"/>
    </source>
</evidence>
<gene>
    <name evidence="7" type="ORF">FGW20_12260</name>
</gene>
<comment type="subcellular location">
    <subcellularLocation>
        <location evidence="1">Cell membrane</location>
        <topology evidence="1">Multi-pass membrane protein</topology>
    </subcellularLocation>
</comment>